<comment type="caution">
    <text evidence="2">The sequence shown here is derived from an EMBL/GenBank/DDBJ whole genome shotgun (WGS) entry which is preliminary data.</text>
</comment>
<dbReference type="Pfam" id="PF02910">
    <property type="entry name" value="Succ_DH_flav_C"/>
    <property type="match status" value="1"/>
</dbReference>
<feature type="non-terminal residue" evidence="2">
    <location>
        <position position="1"/>
    </location>
</feature>
<sequence length="30" mass="3478">ATAVAANYRTESRGAHSRFDFPDRDIYFRS</sequence>
<organism evidence="2 3">
    <name type="scientific">Enterobacter agglomerans</name>
    <name type="common">Erwinia herbicola</name>
    <name type="synonym">Pantoea agglomerans</name>
    <dbReference type="NCBI Taxonomy" id="549"/>
    <lineage>
        <taxon>Bacteria</taxon>
        <taxon>Pseudomonadati</taxon>
        <taxon>Pseudomonadota</taxon>
        <taxon>Gammaproteobacteria</taxon>
        <taxon>Enterobacterales</taxon>
        <taxon>Erwiniaceae</taxon>
        <taxon>Pantoea</taxon>
        <taxon>Pantoea agglomerans group</taxon>
    </lineage>
</organism>
<dbReference type="InterPro" id="IPR015939">
    <property type="entry name" value="Fum_Rdtase/Succ_DH_flav-like_C"/>
</dbReference>
<dbReference type="Proteomes" id="UP000461948">
    <property type="component" value="Unassembled WGS sequence"/>
</dbReference>
<dbReference type="AlphaFoldDB" id="A0A7X2MNZ7"/>
<gene>
    <name evidence="2" type="ORF">GKC49_16680</name>
</gene>
<evidence type="ECO:0000313" key="3">
    <source>
        <dbReference type="Proteomes" id="UP000461948"/>
    </source>
</evidence>
<proteinExistence type="predicted"/>
<evidence type="ECO:0000313" key="2">
    <source>
        <dbReference type="EMBL" id="MSE16687.1"/>
    </source>
</evidence>
<dbReference type="Gene3D" id="1.20.58.100">
    <property type="entry name" value="Fumarate reductase/succinate dehydrogenase flavoprotein-like, C-terminal domain"/>
    <property type="match status" value="1"/>
</dbReference>
<dbReference type="GO" id="GO:0016491">
    <property type="term" value="F:oxidoreductase activity"/>
    <property type="evidence" value="ECO:0007669"/>
    <property type="project" value="InterPro"/>
</dbReference>
<feature type="domain" description="Fumarate reductase/succinate dehydrogenase flavoprotein-like C-terminal" evidence="1">
    <location>
        <begin position="1"/>
        <end position="25"/>
    </location>
</feature>
<accession>A0A7X2MNZ7</accession>
<name>A0A7X2MNZ7_ENTAG</name>
<evidence type="ECO:0000259" key="1">
    <source>
        <dbReference type="Pfam" id="PF02910"/>
    </source>
</evidence>
<dbReference type="SUPFAM" id="SSF46977">
    <property type="entry name" value="Succinate dehydrogenase/fumarate reductase flavoprotein C-terminal domain"/>
    <property type="match status" value="1"/>
</dbReference>
<dbReference type="InterPro" id="IPR037099">
    <property type="entry name" value="Fum_R/Succ_DH_flav-like_C_sf"/>
</dbReference>
<dbReference type="EMBL" id="WKLC01000809">
    <property type="protein sequence ID" value="MSE16687.1"/>
    <property type="molecule type" value="Genomic_DNA"/>
</dbReference>
<reference evidence="2 3" key="1">
    <citation type="submission" date="2019-11" db="EMBL/GenBank/DDBJ databases">
        <title>Draft Genome Sequence of Plant Growth-Promoting Rhizosphere-Associated Bacteria.</title>
        <authorList>
            <person name="Vasilyev I.Y."/>
            <person name="Radchenko V."/>
            <person name="Ilnitskaya E.V."/>
        </authorList>
    </citation>
    <scope>NUCLEOTIDE SEQUENCE [LARGE SCALE GENOMIC DNA]</scope>
    <source>
        <strain evidence="2 3">VRA_MhP_f</strain>
    </source>
</reference>
<protein>
    <recommendedName>
        <fullName evidence="1">Fumarate reductase/succinate dehydrogenase flavoprotein-like C-terminal domain-containing protein</fullName>
    </recommendedName>
</protein>